<dbReference type="InterPro" id="IPR036388">
    <property type="entry name" value="WH-like_DNA-bd_sf"/>
</dbReference>
<dbReference type="AlphaFoldDB" id="A0A844Y184"/>
<dbReference type="RefSeq" id="WP_160608809.1">
    <property type="nucleotide sequence ID" value="NZ_WTYF01000004.1"/>
</dbReference>
<gene>
    <name evidence="2" type="ORF">GRI42_12575</name>
</gene>
<organism evidence="2 3">
    <name type="scientific">Qipengyuania gaetbuli</name>
    <dbReference type="NCBI Taxonomy" id="266952"/>
    <lineage>
        <taxon>Bacteria</taxon>
        <taxon>Pseudomonadati</taxon>
        <taxon>Pseudomonadota</taxon>
        <taxon>Alphaproteobacteria</taxon>
        <taxon>Sphingomonadales</taxon>
        <taxon>Erythrobacteraceae</taxon>
        <taxon>Qipengyuania</taxon>
    </lineage>
</organism>
<dbReference type="EMBL" id="WTYF01000004">
    <property type="protein sequence ID" value="MXO52140.1"/>
    <property type="molecule type" value="Genomic_DNA"/>
</dbReference>
<proteinExistence type="predicted"/>
<dbReference type="InterPro" id="IPR016032">
    <property type="entry name" value="Sig_transdc_resp-reg_C-effctor"/>
</dbReference>
<evidence type="ECO:0000259" key="1">
    <source>
        <dbReference type="SMART" id="SM00421"/>
    </source>
</evidence>
<dbReference type="GO" id="GO:0003677">
    <property type="term" value="F:DNA binding"/>
    <property type="evidence" value="ECO:0007669"/>
    <property type="project" value="InterPro"/>
</dbReference>
<dbReference type="InterPro" id="IPR000792">
    <property type="entry name" value="Tscrpt_reg_LuxR_C"/>
</dbReference>
<protein>
    <recommendedName>
        <fullName evidence="1">HTH luxR-type domain-containing protein</fullName>
    </recommendedName>
</protein>
<reference evidence="2 3" key="1">
    <citation type="submission" date="2019-12" db="EMBL/GenBank/DDBJ databases">
        <title>Genomic-based taxomic classification of the family Erythrobacteraceae.</title>
        <authorList>
            <person name="Xu L."/>
        </authorList>
    </citation>
    <scope>NUCLEOTIDE SEQUENCE [LARGE SCALE GENOMIC DNA]</scope>
    <source>
        <strain evidence="2 3">DSM 16225</strain>
    </source>
</reference>
<keyword evidence="3" id="KW-1185">Reference proteome</keyword>
<evidence type="ECO:0000313" key="3">
    <source>
        <dbReference type="Proteomes" id="UP000444185"/>
    </source>
</evidence>
<dbReference type="Gene3D" id="1.10.10.10">
    <property type="entry name" value="Winged helix-like DNA-binding domain superfamily/Winged helix DNA-binding domain"/>
    <property type="match status" value="1"/>
</dbReference>
<evidence type="ECO:0000313" key="2">
    <source>
        <dbReference type="EMBL" id="MXO52140.1"/>
    </source>
</evidence>
<feature type="domain" description="HTH luxR-type" evidence="1">
    <location>
        <begin position="292"/>
        <end position="349"/>
    </location>
</feature>
<comment type="caution">
    <text evidence="2">The sequence shown here is derived from an EMBL/GenBank/DDBJ whole genome shotgun (WGS) entry which is preliminary data.</text>
</comment>
<dbReference type="OrthoDB" id="7408586at2"/>
<dbReference type="Proteomes" id="UP000444185">
    <property type="component" value="Unassembled WGS sequence"/>
</dbReference>
<dbReference type="SUPFAM" id="SSF46894">
    <property type="entry name" value="C-terminal effector domain of the bipartite response regulators"/>
    <property type="match status" value="1"/>
</dbReference>
<dbReference type="GO" id="GO:0006355">
    <property type="term" value="P:regulation of DNA-templated transcription"/>
    <property type="evidence" value="ECO:0007669"/>
    <property type="project" value="InterPro"/>
</dbReference>
<accession>A0A844Y184</accession>
<sequence>MGWVATARLVEAIYDAEAFADVVGELAQSIGARSFFGGFGLEGGLSDFAIDNGWWSAEQIALYGSAYLEHDPCVGAMLSNWRPQQVLDLERLIGGREFENSLLYQDFIRPMGDDTFRALGVPFELAGGKGAVTFQRGIGQARFSEEEKAALGRFAPALAQLFAARGKIVALESSAQRHRGLADSFGRPMMTLTSAGRLVEANAAGRALLKAGQVLELHEGFVRPPAIRMRQPFKDALSAIAVQPGAGMSGLRLTRPDAPPDEAIALPQMDGTILLEIMPATAPDLSADLQRIYGLSPSESQVATLLCDGHLIGEIADLRNTSIHTVRLQVRSVAAKMGCSRQVDIVRRIAALPRY</sequence>
<name>A0A844Y184_9SPHN</name>
<dbReference type="SMART" id="SM00421">
    <property type="entry name" value="HTH_LUXR"/>
    <property type="match status" value="1"/>
</dbReference>